<gene>
    <name evidence="3" type="primary">czcA_3</name>
    <name evidence="3" type="ORF">Enr13x_45070</name>
</gene>
<feature type="transmembrane region" description="Helical" evidence="2">
    <location>
        <begin position="12"/>
        <end position="29"/>
    </location>
</feature>
<dbReference type="EMBL" id="CP037423">
    <property type="protein sequence ID" value="QDV44639.1"/>
    <property type="molecule type" value="Genomic_DNA"/>
</dbReference>
<dbReference type="KEGG" id="snep:Enr13x_45070"/>
<feature type="transmembrane region" description="Helical" evidence="2">
    <location>
        <begin position="482"/>
        <end position="509"/>
    </location>
</feature>
<evidence type="ECO:0000313" key="3">
    <source>
        <dbReference type="EMBL" id="QDV44639.1"/>
    </source>
</evidence>
<dbReference type="InterPro" id="IPR027463">
    <property type="entry name" value="AcrB_DN_DC_subdom"/>
</dbReference>
<dbReference type="Gene3D" id="3.30.70.1430">
    <property type="entry name" value="Multidrug efflux transporter AcrB pore domain"/>
    <property type="match status" value="2"/>
</dbReference>
<evidence type="ECO:0000256" key="2">
    <source>
        <dbReference type="SAM" id="Phobius"/>
    </source>
</evidence>
<dbReference type="Gene3D" id="3.30.70.1320">
    <property type="entry name" value="Multidrug efflux transporter AcrB pore domain like"/>
    <property type="match status" value="1"/>
</dbReference>
<dbReference type="Pfam" id="PF00873">
    <property type="entry name" value="ACR_tran"/>
    <property type="match status" value="2"/>
</dbReference>
<accession>A0A518HUY8</accession>
<feature type="transmembrane region" description="Helical" evidence="2">
    <location>
        <begin position="453"/>
        <end position="470"/>
    </location>
</feature>
<dbReference type="PANTHER" id="PTHR32063">
    <property type="match status" value="1"/>
</dbReference>
<name>A0A518HUY8_9BACT</name>
<sequence precursor="true">MLDKIISFSLNNRLIVLAVAAMLLLVGGYQTTRLPIDVFPNLNRPRVVVITEAPGMAPEEVEALITFPLETAFNGASGVEAVRSSSGIGLSVIYVEFDWNTDIYNDRQVVTERLQLATDQLPDGVKPTLAPISSIMGQILMYGMWSEAGQTPPMEVRTLADWVVRQRLLTIPGVSQVFTMGGGRMQYQVLVDPDALRSFDLTMHDVHTAVAESNLNATGGYLDERGANELLVRGLGRITSLDELRGIAITLREGRAITLGDVARVVEGVQEMRGDSSAYIRDGDGAIQGGPAVVLTVNKQPGSDTRAVDRAIEQALEELKIALPDDIRIANVYSQRSFIDRAIENVVEALADGGVLVLVILFLFLLNFRTTFITLTAIPLSIIATACVFAAFGLSINTMTLGGLAVAIGELVDDAIVDVENIFRRLKENRNAVNPRPILKVVYEASIEVRSSVVYGTAIVVLVFIPLFALEGMEGKLFVPLAMGYVVSLVVSLAVSLTVTPVLASLLLVGRRVWRLVLPVLSLGIAALIVYWVLPRAVDLLSLPLELPGDPLWWSIGLTPVILIGIETLEMWLGGETAEEGRLLEGLKGIAGLAINLSTRMSGPVLAIAAVLVAFALIAASQLERDFLPPFNEGSVQVNALLAPGTSLATSNKIGQSVQQRLMQIDNVQSIARRTGRAELDEHAEGVNVTELFLEIADEADREETITEIRQAMDEIPGVVSSTEQPLAHLISHMISGVKAQIGIKLYGDDLDVLRKKAEEMKQRIAGVEGLADVLIEQQTNIPQLRIELNRRALTQNGLRPAHVMEIVQTAMNGEVVSQVLLGQRTFDLLVRLDEPFREDVTKLKRLVIPLPDGGMVPLESVARIYESGGPNMIKREQVRRRIVLQANVSQRGVVDVVNDIKTALAEMELEPGYFIEYGGQFESQQSASRRLALLSVVALVGMFLVLYTLFGNVNFSLQVLVALPTAFIGAVAALVLTDQNLTVAAMVGFISLCGIASRNGILLLNHYLHLVEHEGESWTPEMVTRAGQERMAPVLMTALTSGIGLLPLALAAGEPGKEILYPIATVIVGGLLTSTLAEFFVRPALFWTIGLGAGRQILKDRSSHVVATSTDDKSPSPLERTR</sequence>
<feature type="transmembrane region" description="Helical" evidence="2">
    <location>
        <begin position="605"/>
        <end position="623"/>
    </location>
</feature>
<dbReference type="Gene3D" id="1.20.1640.10">
    <property type="entry name" value="Multidrug efflux transporter AcrB transmembrane domain"/>
    <property type="match status" value="2"/>
</dbReference>
<feature type="transmembrane region" description="Helical" evidence="2">
    <location>
        <begin position="984"/>
        <end position="1005"/>
    </location>
</feature>
<keyword evidence="4" id="KW-1185">Reference proteome</keyword>
<evidence type="ECO:0000256" key="1">
    <source>
        <dbReference type="SAM" id="Coils"/>
    </source>
</evidence>
<feature type="transmembrane region" description="Helical" evidence="2">
    <location>
        <begin position="958"/>
        <end position="978"/>
    </location>
</feature>
<dbReference type="SUPFAM" id="SSF82714">
    <property type="entry name" value="Multidrug efflux transporter AcrB TolC docking domain, DN and DC subdomains"/>
    <property type="match status" value="2"/>
</dbReference>
<dbReference type="GO" id="GO:0042910">
    <property type="term" value="F:xenobiotic transmembrane transporter activity"/>
    <property type="evidence" value="ECO:0007669"/>
    <property type="project" value="TreeGrafter"/>
</dbReference>
<organism evidence="3 4">
    <name type="scientific">Stieleria neptunia</name>
    <dbReference type="NCBI Taxonomy" id="2527979"/>
    <lineage>
        <taxon>Bacteria</taxon>
        <taxon>Pseudomonadati</taxon>
        <taxon>Planctomycetota</taxon>
        <taxon>Planctomycetia</taxon>
        <taxon>Pirellulales</taxon>
        <taxon>Pirellulaceae</taxon>
        <taxon>Stieleria</taxon>
    </lineage>
</organism>
<dbReference type="Proteomes" id="UP000319004">
    <property type="component" value="Chromosome"/>
</dbReference>
<dbReference type="Gene3D" id="3.30.2090.10">
    <property type="entry name" value="Multidrug efflux transporter AcrB TolC docking domain, DN and DC subdomains"/>
    <property type="match status" value="2"/>
</dbReference>
<feature type="transmembrane region" description="Helical" evidence="2">
    <location>
        <begin position="372"/>
        <end position="394"/>
    </location>
</feature>
<evidence type="ECO:0000313" key="4">
    <source>
        <dbReference type="Proteomes" id="UP000319004"/>
    </source>
</evidence>
<feature type="transmembrane region" description="Helical" evidence="2">
    <location>
        <begin position="516"/>
        <end position="534"/>
    </location>
</feature>
<dbReference type="RefSeq" id="WP_145388944.1">
    <property type="nucleotide sequence ID" value="NZ_CP037423.1"/>
</dbReference>
<reference evidence="3 4" key="1">
    <citation type="submission" date="2019-03" db="EMBL/GenBank/DDBJ databases">
        <title>Deep-cultivation of Planctomycetes and their phenomic and genomic characterization uncovers novel biology.</title>
        <authorList>
            <person name="Wiegand S."/>
            <person name="Jogler M."/>
            <person name="Boedeker C."/>
            <person name="Pinto D."/>
            <person name="Vollmers J."/>
            <person name="Rivas-Marin E."/>
            <person name="Kohn T."/>
            <person name="Peeters S.H."/>
            <person name="Heuer A."/>
            <person name="Rast P."/>
            <person name="Oberbeckmann S."/>
            <person name="Bunk B."/>
            <person name="Jeske O."/>
            <person name="Meyerdierks A."/>
            <person name="Storesund J.E."/>
            <person name="Kallscheuer N."/>
            <person name="Luecker S."/>
            <person name="Lage O.M."/>
            <person name="Pohl T."/>
            <person name="Merkel B.J."/>
            <person name="Hornburger P."/>
            <person name="Mueller R.-W."/>
            <person name="Bruemmer F."/>
            <person name="Labrenz M."/>
            <person name="Spormann A.M."/>
            <person name="Op den Camp H."/>
            <person name="Overmann J."/>
            <person name="Amann R."/>
            <person name="Jetten M.S.M."/>
            <person name="Mascher T."/>
            <person name="Medema M.H."/>
            <person name="Devos D.P."/>
            <person name="Kaster A.-K."/>
            <person name="Ovreas L."/>
            <person name="Rohde M."/>
            <person name="Galperin M.Y."/>
            <person name="Jogler C."/>
        </authorList>
    </citation>
    <scope>NUCLEOTIDE SEQUENCE [LARGE SCALE GENOMIC DNA]</scope>
    <source>
        <strain evidence="3 4">Enr13</strain>
    </source>
</reference>
<dbReference type="SUPFAM" id="SSF82693">
    <property type="entry name" value="Multidrug efflux transporter AcrB pore domain, PN1, PN2, PC1 and PC2 subdomains"/>
    <property type="match status" value="3"/>
</dbReference>
<dbReference type="AlphaFoldDB" id="A0A518HUY8"/>
<feature type="transmembrane region" description="Helical" evidence="2">
    <location>
        <begin position="1033"/>
        <end position="1054"/>
    </location>
</feature>
<dbReference type="Gene3D" id="3.30.70.1440">
    <property type="entry name" value="Multidrug efflux transporter AcrB pore domain"/>
    <property type="match status" value="1"/>
</dbReference>
<proteinExistence type="predicted"/>
<dbReference type="SUPFAM" id="SSF82866">
    <property type="entry name" value="Multidrug efflux transporter AcrB transmembrane domain"/>
    <property type="match status" value="2"/>
</dbReference>
<keyword evidence="2" id="KW-0472">Membrane</keyword>
<dbReference type="GO" id="GO:0005886">
    <property type="term" value="C:plasma membrane"/>
    <property type="evidence" value="ECO:0007669"/>
    <property type="project" value="TreeGrafter"/>
</dbReference>
<feature type="coiled-coil region" evidence="1">
    <location>
        <begin position="744"/>
        <end position="771"/>
    </location>
</feature>
<feature type="transmembrane region" description="Helical" evidence="2">
    <location>
        <begin position="554"/>
        <end position="573"/>
    </location>
</feature>
<dbReference type="PANTHER" id="PTHR32063:SF4">
    <property type="entry name" value="SLR6043 PROTEIN"/>
    <property type="match status" value="1"/>
</dbReference>
<feature type="transmembrane region" description="Helical" evidence="2">
    <location>
        <begin position="932"/>
        <end position="951"/>
    </location>
</feature>
<dbReference type="PRINTS" id="PR00702">
    <property type="entry name" value="ACRIFLAVINRP"/>
</dbReference>
<protein>
    <submittedName>
        <fullName evidence="3">Cobalt-zinc-cadmium resistance protein CzcA</fullName>
    </submittedName>
</protein>
<feature type="transmembrane region" description="Helical" evidence="2">
    <location>
        <begin position="1060"/>
        <end position="1082"/>
    </location>
</feature>
<keyword evidence="2" id="KW-1133">Transmembrane helix</keyword>
<keyword evidence="2" id="KW-0812">Transmembrane</keyword>
<dbReference type="OrthoDB" id="219750at2"/>
<dbReference type="InterPro" id="IPR001036">
    <property type="entry name" value="Acrflvin-R"/>
</dbReference>
<keyword evidence="1" id="KW-0175">Coiled coil</keyword>
<feature type="transmembrane region" description="Helical" evidence="2">
    <location>
        <begin position="346"/>
        <end position="366"/>
    </location>
</feature>